<feature type="region of interest" description="Disordered" evidence="4">
    <location>
        <begin position="444"/>
        <end position="472"/>
    </location>
</feature>
<evidence type="ECO:0000313" key="7">
    <source>
        <dbReference type="Proteomes" id="UP000177360"/>
    </source>
</evidence>
<dbReference type="PANTHER" id="PTHR35372:SF2">
    <property type="entry name" value="SF3 HELICASE DOMAIN-CONTAINING PROTEIN"/>
    <property type="match status" value="1"/>
</dbReference>
<organism evidence="6 7">
    <name type="scientific">Candidatus Nealsonbacteria bacterium RIFCSPHIGHO2_01_FULL_38_55</name>
    <dbReference type="NCBI Taxonomy" id="1801664"/>
    <lineage>
        <taxon>Bacteria</taxon>
        <taxon>Candidatus Nealsoniibacteriota</taxon>
    </lineage>
</organism>
<reference evidence="6 7" key="1">
    <citation type="journal article" date="2016" name="Nat. Commun.">
        <title>Thousands of microbial genomes shed light on interconnected biogeochemical processes in an aquifer system.</title>
        <authorList>
            <person name="Anantharaman K."/>
            <person name="Brown C.T."/>
            <person name="Hug L.A."/>
            <person name="Sharon I."/>
            <person name="Castelle C.J."/>
            <person name="Probst A.J."/>
            <person name="Thomas B.C."/>
            <person name="Singh A."/>
            <person name="Wilkins M.J."/>
            <person name="Karaoz U."/>
            <person name="Brodie E.L."/>
            <person name="Williams K.H."/>
            <person name="Hubbard S.S."/>
            <person name="Banfield J.F."/>
        </authorList>
    </citation>
    <scope>NUCLEOTIDE SEQUENCE [LARGE SCALE GENOMIC DNA]</scope>
</reference>
<dbReference type="SUPFAM" id="SSF52540">
    <property type="entry name" value="P-loop containing nucleoside triphosphate hydrolases"/>
    <property type="match status" value="1"/>
</dbReference>
<dbReference type="AlphaFoldDB" id="A0A1G2E191"/>
<comment type="caution">
    <text evidence="6">The sequence shown here is derived from an EMBL/GenBank/DDBJ whole genome shotgun (WGS) entry which is preliminary data.</text>
</comment>
<dbReference type="InterPro" id="IPR027417">
    <property type="entry name" value="P-loop_NTPase"/>
</dbReference>
<dbReference type="GO" id="GO:0005524">
    <property type="term" value="F:ATP binding"/>
    <property type="evidence" value="ECO:0007669"/>
    <property type="project" value="UniProtKB-KW"/>
</dbReference>
<dbReference type="Proteomes" id="UP000177360">
    <property type="component" value="Unassembled WGS sequence"/>
</dbReference>
<feature type="compositionally biased region" description="Low complexity" evidence="4">
    <location>
        <begin position="455"/>
        <end position="472"/>
    </location>
</feature>
<proteinExistence type="predicted"/>
<feature type="domain" description="SF3 helicase" evidence="5">
    <location>
        <begin position="158"/>
        <end position="313"/>
    </location>
</feature>
<dbReference type="InterPro" id="IPR014015">
    <property type="entry name" value="Helicase_SF3_DNA-vir"/>
</dbReference>
<dbReference type="PANTHER" id="PTHR35372">
    <property type="entry name" value="ATP BINDING PROTEIN-RELATED"/>
    <property type="match status" value="1"/>
</dbReference>
<dbReference type="Pfam" id="PF19263">
    <property type="entry name" value="DUF5906"/>
    <property type="match status" value="1"/>
</dbReference>
<gene>
    <name evidence="6" type="ORF">A2626_02790</name>
</gene>
<evidence type="ECO:0000256" key="4">
    <source>
        <dbReference type="SAM" id="MobiDB-lite"/>
    </source>
</evidence>
<protein>
    <recommendedName>
        <fullName evidence="5">SF3 helicase domain-containing protein</fullName>
    </recommendedName>
</protein>
<evidence type="ECO:0000256" key="3">
    <source>
        <dbReference type="ARBA" id="ARBA00022840"/>
    </source>
</evidence>
<evidence type="ECO:0000256" key="1">
    <source>
        <dbReference type="ARBA" id="ARBA00022741"/>
    </source>
</evidence>
<evidence type="ECO:0000256" key="2">
    <source>
        <dbReference type="ARBA" id="ARBA00022801"/>
    </source>
</evidence>
<dbReference type="EMBL" id="MHLZ01000025">
    <property type="protein sequence ID" value="OGZ19636.1"/>
    <property type="molecule type" value="Genomic_DNA"/>
</dbReference>
<sequence>MINTFEKLDSKISAGKVFTRIGQAEAFISKQPIYYSPEGLLWFWDFERHCYELKDEVDLLNGIRTTMGIDTIDGKTRTEILSALKQVGRQQSPKQKPKGWIQFEDVIVNPKTLDVEKANWKYFLTNPIPHKVGEIEETPEIDKLLRDWAVKEGVQDESYIQGLYEYIAYALTDDLFMQRIIALTGGGSNGKGTYLKLVEQLVGRKNCVSIDIKKLSQNNFAMSSVYKKLVAFAGEVGYSDLANTNVLKKLTGEDLVEYEFKGKNSFSDDSITTFFIATNSLPTTPDKSLGFYRRWAITDFPNIFDIQADVLSKVKEVEYENLCLKCVNILKRLYETHKFTNEGDYGEREQKYEERSNPLPTFLAETCEEIVGKNIKLQEFGNKFNAWLKTKRLRQMTIRQTGQLLRGLGYEINKRGFPNEPNTSATAILNIGWKEKIKEPQKGLFSEEEYEEMSNEISSKTTETTETTELPS</sequence>
<dbReference type="Gene3D" id="3.40.50.300">
    <property type="entry name" value="P-loop containing nucleotide triphosphate hydrolases"/>
    <property type="match status" value="1"/>
</dbReference>
<dbReference type="PROSITE" id="PS51206">
    <property type="entry name" value="SF3_HELICASE_1"/>
    <property type="match status" value="1"/>
</dbReference>
<keyword evidence="1" id="KW-0547">Nucleotide-binding</keyword>
<dbReference type="InterPro" id="IPR045455">
    <property type="entry name" value="NrS-1_pol-like_helicase"/>
</dbReference>
<evidence type="ECO:0000313" key="6">
    <source>
        <dbReference type="EMBL" id="OGZ19636.1"/>
    </source>
</evidence>
<dbReference type="GO" id="GO:0016787">
    <property type="term" value="F:hydrolase activity"/>
    <property type="evidence" value="ECO:0007669"/>
    <property type="project" value="UniProtKB-KW"/>
</dbReference>
<evidence type="ECO:0000259" key="5">
    <source>
        <dbReference type="PROSITE" id="PS51206"/>
    </source>
</evidence>
<keyword evidence="2" id="KW-0378">Hydrolase</keyword>
<accession>A0A1G2E191</accession>
<dbReference type="InterPro" id="IPR051620">
    <property type="entry name" value="ORF904-like_C"/>
</dbReference>
<keyword evidence="3" id="KW-0067">ATP-binding</keyword>
<name>A0A1G2E191_9BACT</name>